<feature type="region of interest" description="Disordered" evidence="1">
    <location>
        <begin position="131"/>
        <end position="286"/>
    </location>
</feature>
<feature type="compositionally biased region" description="Gly residues" evidence="1">
    <location>
        <begin position="226"/>
        <end position="235"/>
    </location>
</feature>
<keyword evidence="3" id="KW-1185">Reference proteome</keyword>
<sequence length="293" mass="31899">MPGRRTRPHLRDGAGWPGQLRRAPQYGRASPALVDLETAPRQSSSTSPLALPLFSSPVMLLAAACAGDVGLSLLDMWGSNLRWEGGGRPPRRAPSCRGRAPGRGGRPGCHGRRVRGGEGWSRVCAGRQRATEGGRMAVRRHAREGEEDGRALCRSRAEPTSRRCTRRGRCPASSLQFGAGRSEGKEWWRSEGGGRWRRRKLRGRKDGGRERRDRGWGGDDRRRRQCGGGERAGAGGRRHGGEGAEEAETAAPGRGAGEAEKAAPGRGAERSGDGTQRKEASGRRWMRRYLLEQ</sequence>
<feature type="compositionally biased region" description="Basic and acidic residues" evidence="1">
    <location>
        <begin position="204"/>
        <end position="222"/>
    </location>
</feature>
<evidence type="ECO:0000313" key="3">
    <source>
        <dbReference type="Proteomes" id="UP000823388"/>
    </source>
</evidence>
<organism evidence="2 3">
    <name type="scientific">Panicum virgatum</name>
    <name type="common">Blackwell switchgrass</name>
    <dbReference type="NCBI Taxonomy" id="38727"/>
    <lineage>
        <taxon>Eukaryota</taxon>
        <taxon>Viridiplantae</taxon>
        <taxon>Streptophyta</taxon>
        <taxon>Embryophyta</taxon>
        <taxon>Tracheophyta</taxon>
        <taxon>Spermatophyta</taxon>
        <taxon>Magnoliopsida</taxon>
        <taxon>Liliopsida</taxon>
        <taxon>Poales</taxon>
        <taxon>Poaceae</taxon>
        <taxon>PACMAD clade</taxon>
        <taxon>Panicoideae</taxon>
        <taxon>Panicodae</taxon>
        <taxon>Paniceae</taxon>
        <taxon>Panicinae</taxon>
        <taxon>Panicum</taxon>
        <taxon>Panicum sect. Hiantes</taxon>
    </lineage>
</organism>
<feature type="region of interest" description="Disordered" evidence="1">
    <location>
        <begin position="1"/>
        <end position="47"/>
    </location>
</feature>
<dbReference type="AlphaFoldDB" id="A0A8T0WR14"/>
<dbReference type="Proteomes" id="UP000823388">
    <property type="component" value="Chromosome 1N"/>
</dbReference>
<gene>
    <name evidence="2" type="ORF">PVAP13_1NG221257</name>
</gene>
<feature type="compositionally biased region" description="Basic and acidic residues" evidence="1">
    <location>
        <begin position="182"/>
        <end position="194"/>
    </location>
</feature>
<reference evidence="2" key="1">
    <citation type="submission" date="2020-05" db="EMBL/GenBank/DDBJ databases">
        <title>WGS assembly of Panicum virgatum.</title>
        <authorList>
            <person name="Lovell J.T."/>
            <person name="Jenkins J."/>
            <person name="Shu S."/>
            <person name="Juenger T.E."/>
            <person name="Schmutz J."/>
        </authorList>
    </citation>
    <scope>NUCLEOTIDE SEQUENCE</scope>
    <source>
        <strain evidence="2">AP13</strain>
    </source>
</reference>
<evidence type="ECO:0000313" key="2">
    <source>
        <dbReference type="EMBL" id="KAG2650320.1"/>
    </source>
</evidence>
<feature type="region of interest" description="Disordered" evidence="1">
    <location>
        <begin position="83"/>
        <end position="117"/>
    </location>
</feature>
<dbReference type="EMBL" id="CM029038">
    <property type="protein sequence ID" value="KAG2650320.1"/>
    <property type="molecule type" value="Genomic_DNA"/>
</dbReference>
<evidence type="ECO:0000256" key="1">
    <source>
        <dbReference type="SAM" id="MobiDB-lite"/>
    </source>
</evidence>
<feature type="compositionally biased region" description="Basic and acidic residues" evidence="1">
    <location>
        <begin position="148"/>
        <end position="161"/>
    </location>
</feature>
<comment type="caution">
    <text evidence="2">The sequence shown here is derived from an EMBL/GenBank/DDBJ whole genome shotgun (WGS) entry which is preliminary data.</text>
</comment>
<protein>
    <submittedName>
        <fullName evidence="2">Uncharacterized protein</fullName>
    </submittedName>
</protein>
<accession>A0A8T0WR14</accession>
<feature type="compositionally biased region" description="Basic and acidic residues" evidence="1">
    <location>
        <begin position="257"/>
        <end position="282"/>
    </location>
</feature>
<name>A0A8T0WR14_PANVG</name>
<proteinExistence type="predicted"/>